<evidence type="ECO:0000259" key="2">
    <source>
        <dbReference type="Pfam" id="PF03865"/>
    </source>
</evidence>
<gene>
    <name evidence="3" type="ORF">FHK87_19340</name>
</gene>
<evidence type="ECO:0000313" key="3">
    <source>
        <dbReference type="EMBL" id="TPN83378.1"/>
    </source>
</evidence>
<accession>A0A504J5Z5</accession>
<dbReference type="SUPFAM" id="SSF56300">
    <property type="entry name" value="Metallo-dependent phosphatases"/>
    <property type="match status" value="1"/>
</dbReference>
<dbReference type="OrthoDB" id="333971at2"/>
<dbReference type="InterPro" id="IPR005565">
    <property type="entry name" value="Hemolysn_activator_HlyB_C"/>
</dbReference>
<keyword evidence="4" id="KW-1185">Reference proteome</keyword>
<proteinExistence type="predicted"/>
<reference evidence="3 4" key="1">
    <citation type="submission" date="2019-06" db="EMBL/GenBank/DDBJ databases">
        <authorList>
            <person name="Meng X."/>
        </authorList>
    </citation>
    <scope>NUCLEOTIDE SEQUENCE [LARGE SCALE GENOMIC DNA]</scope>
    <source>
        <strain evidence="3 4">M625</strain>
    </source>
</reference>
<dbReference type="Pfam" id="PF03865">
    <property type="entry name" value="ShlB"/>
    <property type="match status" value="1"/>
</dbReference>
<name>A0A504J5Z5_9FLAO</name>
<feature type="domain" description="Haemolysin activator HlyB C-terminal" evidence="2">
    <location>
        <begin position="1039"/>
        <end position="1195"/>
    </location>
</feature>
<comment type="caution">
    <text evidence="3">The sequence shown here is derived from an EMBL/GenBank/DDBJ whole genome shotgun (WGS) entry which is preliminary data.</text>
</comment>
<feature type="chain" id="PRO_5021203072" description="Haemolysin activator HlyB C-terminal domain-containing protein" evidence="1">
    <location>
        <begin position="22"/>
        <end position="1227"/>
    </location>
</feature>
<dbReference type="PROSITE" id="PS51257">
    <property type="entry name" value="PROKAR_LIPOPROTEIN"/>
    <property type="match status" value="1"/>
</dbReference>
<protein>
    <recommendedName>
        <fullName evidence="2">Haemolysin activator HlyB C-terminal domain-containing protein</fullName>
    </recommendedName>
</protein>
<dbReference type="EMBL" id="VFWZ01000007">
    <property type="protein sequence ID" value="TPN83378.1"/>
    <property type="molecule type" value="Genomic_DNA"/>
</dbReference>
<dbReference type="Gene3D" id="3.60.21.10">
    <property type="match status" value="1"/>
</dbReference>
<evidence type="ECO:0000256" key="1">
    <source>
        <dbReference type="SAM" id="SignalP"/>
    </source>
</evidence>
<evidence type="ECO:0000313" key="4">
    <source>
        <dbReference type="Proteomes" id="UP000315540"/>
    </source>
</evidence>
<dbReference type="AlphaFoldDB" id="A0A504J5Z5"/>
<dbReference type="InterPro" id="IPR029052">
    <property type="entry name" value="Metallo-depent_PP-like"/>
</dbReference>
<dbReference type="Proteomes" id="UP000315540">
    <property type="component" value="Unassembled WGS sequence"/>
</dbReference>
<organism evidence="3 4">
    <name type="scientific">Aquimarina algicola</name>
    <dbReference type="NCBI Taxonomy" id="2589995"/>
    <lineage>
        <taxon>Bacteria</taxon>
        <taxon>Pseudomonadati</taxon>
        <taxon>Bacteroidota</taxon>
        <taxon>Flavobacteriia</taxon>
        <taxon>Flavobacteriales</taxon>
        <taxon>Flavobacteriaceae</taxon>
        <taxon>Aquimarina</taxon>
    </lineage>
</organism>
<feature type="signal peptide" evidence="1">
    <location>
        <begin position="1"/>
        <end position="21"/>
    </location>
</feature>
<keyword evidence="1" id="KW-0732">Signal</keyword>
<dbReference type="RefSeq" id="WP_140595441.1">
    <property type="nucleotide sequence ID" value="NZ_VFWZ01000007.1"/>
</dbReference>
<sequence>MKLLKVLSILTIFLGIGCASYEPQLITNPKQETTTKEVEHTFYIAGGYGNSKTPQNTATLELFKNHLSKSDKNSTVIFTGDNISGIKKNTKQDKKIILDHLEALKSFEGKTVFLSGMNEWKSKDAEMIKDIEDFIQENKKNADLFPAKSCPIEQIELNAKLDLIVINSSLLISNWDRLKNVNKRCESVNTMRRFSEELEGYINDGQNKNIIIAMHHPILSNGKYAGNSTVKENMLPLPVLGTVIEGIEELGAFSPNFLNFRRYNALRVLVSSIAQDSDRVTVVSGHEQSLQYLTGNRIQQIISGSLGEAKATRRTKDVISALGGTLNFEGQFTYGKTGFTKLEYFTDGSSKVTFITGDKDKKYMFDVLPAFQQEKKFSDFDIPKEKTISRAIISDSTKLKKSGLYNFFWGKHHRKYYGKPVEAPVALLDTLYGGLTVVKKGGGHQSYSLRLEDKNGKQYAMRSLRKRALRFLKFILRGIAYNQSDFEDSIVEQVVSDFFTTSHPYMQLIVDPLAEAAKVNHAKTQLYYIPKQEALGSLNEDYGGELYYIEERPSGENMDYRGYNRVHPELKVDDFESTTDVLDKIKKDRHNTIEQRSYIRARLFDMLIGDWDRHNDQWRWAEYQKTGKSKEYAPIPRDRDNTFPKYDGLAVVLSRMLIPDTRFWQTYQGDIKSVKWLNAEANNLDRAILNQYGAEIWREEATFIKQAVTEEVINRAFARLPDAIQDDTAEQIKKALRERLQRLPQYAFEYGEYLNKVVAIHGTRNKDIVEIERLPEGKTRIKIQNPSQKEANEFYYDRTFDRTETKEIWIYGLNKSDTFKVSGEGNKQIKIRIVGGYGEDTYIINNTNKLKIYDFRYETSNFTEDIPKKQLTNRYETNTFHWRYFKENSNIVLPQLGFRVDDGFFIGATDTYTVNGFNGSPFRRKHTVSANYYFTFPGIELSYQGIFANIFPNWNFEVNGYFTNERFANNFFGFGNETINNNNDDLDFNRARTKQLKFDVGINYQTLYLKALFESYKVEQNSDRFFTPDNVNPLVFDNQNYAGAEAGLRYKNEDAIGFPTKALYLSFKAGFLANTDLEDNRFGYLVGRAGFSRKLIASGDIVLSSVVEGRTNIGDDFFFYHGASIGGNNGLRGFRNERFTGKSYLYQSTDIRLRLTKYKTSFLPVTIGVYGGFDYGRVWVENDTSKKWNTSQGGGLWLQGLNQFSLHAGFFNSKEINMLQVGLGMDF</sequence>